<dbReference type="Proteomes" id="UP000603141">
    <property type="component" value="Unassembled WGS sequence"/>
</dbReference>
<comment type="catalytic activity">
    <reaction evidence="1">
        <text>a 4-O-methyl-thymidine in DNA + L-cysteinyl-[protein] = a thymidine in DNA + S-methyl-L-cysteinyl-[protein]</text>
        <dbReference type="Rhea" id="RHEA:53428"/>
        <dbReference type="Rhea" id="RHEA-COMP:10131"/>
        <dbReference type="Rhea" id="RHEA-COMP:10132"/>
        <dbReference type="Rhea" id="RHEA-COMP:13555"/>
        <dbReference type="Rhea" id="RHEA-COMP:13556"/>
        <dbReference type="ChEBI" id="CHEBI:29950"/>
        <dbReference type="ChEBI" id="CHEBI:82612"/>
        <dbReference type="ChEBI" id="CHEBI:137386"/>
        <dbReference type="ChEBI" id="CHEBI:137387"/>
        <dbReference type="EC" id="2.1.1.63"/>
    </reaction>
</comment>
<dbReference type="InterPro" id="IPR001497">
    <property type="entry name" value="MethylDNA_cys_MeTrfase_AS"/>
</dbReference>
<dbReference type="GO" id="GO:0003908">
    <property type="term" value="F:methylated-DNA-[protein]-cysteine S-methyltransferase activity"/>
    <property type="evidence" value="ECO:0007669"/>
    <property type="project" value="UniProtKB-EC"/>
</dbReference>
<dbReference type="SUPFAM" id="SSF46689">
    <property type="entry name" value="Homeodomain-like"/>
    <property type="match status" value="1"/>
</dbReference>
<dbReference type="AlphaFoldDB" id="A0A934S5V3"/>
<dbReference type="InterPro" id="IPR036217">
    <property type="entry name" value="MethylDNA_cys_MeTrfase_DNAb"/>
</dbReference>
<keyword evidence="7" id="KW-0805">Transcription regulation</keyword>
<dbReference type="EC" id="2.1.1.63" evidence="3"/>
<dbReference type="PANTHER" id="PTHR10815:SF14">
    <property type="entry name" value="BIFUNCTIONAL TRANSCRIPTIONAL ACTIVATOR_DNA REPAIR ENZYME ADA"/>
    <property type="match status" value="1"/>
</dbReference>
<dbReference type="PANTHER" id="PTHR10815">
    <property type="entry name" value="METHYLATED-DNA--PROTEIN-CYSTEINE METHYLTRANSFERASE"/>
    <property type="match status" value="1"/>
</dbReference>
<evidence type="ECO:0000256" key="1">
    <source>
        <dbReference type="ARBA" id="ARBA00001286"/>
    </source>
</evidence>
<dbReference type="CDD" id="cd06445">
    <property type="entry name" value="ATase"/>
    <property type="match status" value="1"/>
</dbReference>
<dbReference type="NCBIfam" id="TIGR00589">
    <property type="entry name" value="ogt"/>
    <property type="match status" value="1"/>
</dbReference>
<organism evidence="12 13">
    <name type="scientific">Luteolibacter pohnpeiensis</name>
    <dbReference type="NCBI Taxonomy" id="454153"/>
    <lineage>
        <taxon>Bacteria</taxon>
        <taxon>Pseudomonadati</taxon>
        <taxon>Verrucomicrobiota</taxon>
        <taxon>Verrucomicrobiia</taxon>
        <taxon>Verrucomicrobiales</taxon>
        <taxon>Verrucomicrobiaceae</taxon>
        <taxon>Luteolibacter</taxon>
    </lineage>
</organism>
<name>A0A934S5V3_9BACT</name>
<comment type="catalytic activity">
    <reaction evidence="10">
        <text>a 6-O-methyl-2'-deoxyguanosine in DNA + L-cysteinyl-[protein] = S-methyl-L-cysteinyl-[protein] + a 2'-deoxyguanosine in DNA</text>
        <dbReference type="Rhea" id="RHEA:24000"/>
        <dbReference type="Rhea" id="RHEA-COMP:10131"/>
        <dbReference type="Rhea" id="RHEA-COMP:10132"/>
        <dbReference type="Rhea" id="RHEA-COMP:11367"/>
        <dbReference type="Rhea" id="RHEA-COMP:11368"/>
        <dbReference type="ChEBI" id="CHEBI:29950"/>
        <dbReference type="ChEBI" id="CHEBI:82612"/>
        <dbReference type="ChEBI" id="CHEBI:85445"/>
        <dbReference type="ChEBI" id="CHEBI:85448"/>
        <dbReference type="EC" id="2.1.1.63"/>
    </reaction>
</comment>
<evidence type="ECO:0000256" key="7">
    <source>
        <dbReference type="ARBA" id="ARBA00023015"/>
    </source>
</evidence>
<dbReference type="GO" id="GO:0006281">
    <property type="term" value="P:DNA repair"/>
    <property type="evidence" value="ECO:0007669"/>
    <property type="project" value="UniProtKB-KW"/>
</dbReference>
<dbReference type="GO" id="GO:0003700">
    <property type="term" value="F:DNA-binding transcription factor activity"/>
    <property type="evidence" value="ECO:0007669"/>
    <property type="project" value="InterPro"/>
</dbReference>
<dbReference type="InterPro" id="IPR018060">
    <property type="entry name" value="HTH_AraC"/>
</dbReference>
<evidence type="ECO:0000256" key="2">
    <source>
        <dbReference type="ARBA" id="ARBA00008711"/>
    </source>
</evidence>
<dbReference type="InterPro" id="IPR009057">
    <property type="entry name" value="Homeodomain-like_sf"/>
</dbReference>
<reference evidence="12" key="1">
    <citation type="submission" date="2021-01" db="EMBL/GenBank/DDBJ databases">
        <title>Modified the classification status of verrucomicrobia.</title>
        <authorList>
            <person name="Feng X."/>
        </authorList>
    </citation>
    <scope>NUCLEOTIDE SEQUENCE</scope>
    <source>
        <strain evidence="12">KCTC 22041</strain>
    </source>
</reference>
<evidence type="ECO:0000256" key="4">
    <source>
        <dbReference type="ARBA" id="ARBA00022603"/>
    </source>
</evidence>
<dbReference type="SUPFAM" id="SSF46767">
    <property type="entry name" value="Methylated DNA-protein cysteine methyltransferase, C-terminal domain"/>
    <property type="match status" value="1"/>
</dbReference>
<dbReference type="GO" id="GO:0032259">
    <property type="term" value="P:methylation"/>
    <property type="evidence" value="ECO:0007669"/>
    <property type="project" value="UniProtKB-KW"/>
</dbReference>
<keyword evidence="9" id="KW-0234">DNA repair</keyword>
<dbReference type="FunFam" id="1.10.10.10:FF:000214">
    <property type="entry name" value="Methylated-DNA--protein-cysteine methyltransferase"/>
    <property type="match status" value="1"/>
</dbReference>
<dbReference type="GO" id="GO:0043565">
    <property type="term" value="F:sequence-specific DNA binding"/>
    <property type="evidence" value="ECO:0007669"/>
    <property type="project" value="InterPro"/>
</dbReference>
<comment type="caution">
    <text evidence="12">The sequence shown here is derived from an EMBL/GenBank/DDBJ whole genome shotgun (WGS) entry which is preliminary data.</text>
</comment>
<evidence type="ECO:0000259" key="11">
    <source>
        <dbReference type="PROSITE" id="PS01124"/>
    </source>
</evidence>
<dbReference type="Gene3D" id="3.30.160.70">
    <property type="entry name" value="Methylated DNA-protein cysteine methyltransferase domain"/>
    <property type="match status" value="1"/>
</dbReference>
<dbReference type="PROSITE" id="PS01124">
    <property type="entry name" value="HTH_ARAC_FAMILY_2"/>
    <property type="match status" value="1"/>
</dbReference>
<dbReference type="SMART" id="SM00342">
    <property type="entry name" value="HTH_ARAC"/>
    <property type="match status" value="1"/>
</dbReference>
<dbReference type="Gene3D" id="1.10.10.10">
    <property type="entry name" value="Winged helix-like DNA-binding domain superfamily/Winged helix DNA-binding domain"/>
    <property type="match status" value="1"/>
</dbReference>
<keyword evidence="4 12" id="KW-0489">Methyltransferase</keyword>
<gene>
    <name evidence="12" type="ORF">JIN85_10250</name>
</gene>
<dbReference type="EMBL" id="JAENIJ010000014">
    <property type="protein sequence ID" value="MBK1882797.1"/>
    <property type="molecule type" value="Genomic_DNA"/>
</dbReference>
<keyword evidence="8" id="KW-0804">Transcription</keyword>
<evidence type="ECO:0000256" key="10">
    <source>
        <dbReference type="ARBA" id="ARBA00049348"/>
    </source>
</evidence>
<keyword evidence="13" id="KW-1185">Reference proteome</keyword>
<proteinExistence type="inferred from homology"/>
<protein>
    <recommendedName>
        <fullName evidence="3">methylated-DNA--[protein]-cysteine S-methyltransferase</fullName>
        <ecNumber evidence="3">2.1.1.63</ecNumber>
    </recommendedName>
</protein>
<sequence>MDVKVMGETRSTFQVDSPHAAVIAKVCRMIDQATEAPCLEELAEAAGLSPHHFHRVFKKLVGLTPKAYANGVRAEKLRSALTTRSTVTEAIYEAGFNSSGRFYEQSKQTLGMDAKRYRAGGKDEMIRFAIGQCSLGAVLAASSAKGVCCILLGDDPGQLLEQLQDRFPCAELVGGDPDYEQTMALIIGFVDAPRIGLSLPLDIRGTSFQRRVWQALRDIPAGVTMSYRDIAEKIGSPKSCRAVAGACAANPLAVAIPCHRVVRTDGELSGYRWGVQRKRALLDREGEDS</sequence>
<evidence type="ECO:0000256" key="8">
    <source>
        <dbReference type="ARBA" id="ARBA00023163"/>
    </source>
</evidence>
<dbReference type="SUPFAM" id="SSF53155">
    <property type="entry name" value="Methylated DNA-protein cysteine methyltransferase domain"/>
    <property type="match status" value="1"/>
</dbReference>
<dbReference type="InterPro" id="IPR014048">
    <property type="entry name" value="MethylDNA_cys_MeTrfase_DNA-bd"/>
</dbReference>
<dbReference type="Pfam" id="PF12833">
    <property type="entry name" value="HTH_18"/>
    <property type="match status" value="1"/>
</dbReference>
<evidence type="ECO:0000256" key="9">
    <source>
        <dbReference type="ARBA" id="ARBA00023204"/>
    </source>
</evidence>
<evidence type="ECO:0000256" key="6">
    <source>
        <dbReference type="ARBA" id="ARBA00022763"/>
    </source>
</evidence>
<dbReference type="InterPro" id="IPR036631">
    <property type="entry name" value="MGMT_N_sf"/>
</dbReference>
<evidence type="ECO:0000256" key="5">
    <source>
        <dbReference type="ARBA" id="ARBA00022679"/>
    </source>
</evidence>
<dbReference type="InterPro" id="IPR036388">
    <property type="entry name" value="WH-like_DNA-bd_sf"/>
</dbReference>
<evidence type="ECO:0000256" key="3">
    <source>
        <dbReference type="ARBA" id="ARBA00011918"/>
    </source>
</evidence>
<comment type="similarity">
    <text evidence="2">Belongs to the MGMT family.</text>
</comment>
<keyword evidence="5 12" id="KW-0808">Transferase</keyword>
<accession>A0A934S5V3</accession>
<dbReference type="RefSeq" id="WP_200270295.1">
    <property type="nucleotide sequence ID" value="NZ_JAENIJ010000014.1"/>
</dbReference>
<evidence type="ECO:0000313" key="13">
    <source>
        <dbReference type="Proteomes" id="UP000603141"/>
    </source>
</evidence>
<dbReference type="Gene3D" id="1.10.10.60">
    <property type="entry name" value="Homeodomain-like"/>
    <property type="match status" value="1"/>
</dbReference>
<evidence type="ECO:0000313" key="12">
    <source>
        <dbReference type="EMBL" id="MBK1882797.1"/>
    </source>
</evidence>
<dbReference type="Pfam" id="PF01035">
    <property type="entry name" value="DNA_binding_1"/>
    <property type="match status" value="1"/>
</dbReference>
<keyword evidence="6" id="KW-0227">DNA damage</keyword>
<dbReference type="PROSITE" id="PS00374">
    <property type="entry name" value="MGMT"/>
    <property type="match status" value="1"/>
</dbReference>
<feature type="domain" description="HTH araC/xylS-type" evidence="11">
    <location>
        <begin position="24"/>
        <end position="120"/>
    </location>
</feature>